<accession>A0A1D2QN04</accession>
<feature type="coiled-coil region" evidence="4">
    <location>
        <begin position="9"/>
        <end position="50"/>
    </location>
</feature>
<dbReference type="GO" id="GO:0016020">
    <property type="term" value="C:membrane"/>
    <property type="evidence" value="ECO:0007669"/>
    <property type="project" value="UniProtKB-SubCell"/>
</dbReference>
<dbReference type="STRING" id="62101.AB835_11400"/>
<keyword evidence="4" id="KW-0175">Coiled coil</keyword>
<reference evidence="6 7" key="1">
    <citation type="journal article" date="2016" name="Appl. Environ. Microbiol.">
        <title>Lack of Overt Genome Reduction in the Bryostatin-Producing Bryozoan Symbiont "Candidatus Endobugula sertula".</title>
        <authorList>
            <person name="Miller I.J."/>
            <person name="Vanee N."/>
            <person name="Fong S.S."/>
            <person name="Lim-Fong G.E."/>
            <person name="Kwan J.C."/>
        </authorList>
    </citation>
    <scope>NUCLEOTIDE SEQUENCE [LARGE SCALE GENOMIC DNA]</scope>
    <source>
        <strain evidence="6">AB1-4</strain>
    </source>
</reference>
<dbReference type="Pfam" id="PF00015">
    <property type="entry name" value="MCPsignal"/>
    <property type="match status" value="1"/>
</dbReference>
<organism evidence="6 7">
    <name type="scientific">Candidatus Endobugula sertula</name>
    <name type="common">Bugula neritina bacterial symbiont</name>
    <dbReference type="NCBI Taxonomy" id="62101"/>
    <lineage>
        <taxon>Bacteria</taxon>
        <taxon>Pseudomonadati</taxon>
        <taxon>Pseudomonadota</taxon>
        <taxon>Gammaproteobacteria</taxon>
        <taxon>Cellvibrionales</taxon>
        <taxon>Cellvibrionaceae</taxon>
        <taxon>Candidatus Endobugula</taxon>
    </lineage>
</organism>
<dbReference type="SUPFAM" id="SSF58104">
    <property type="entry name" value="Methyl-accepting chemotaxis protein (MCP) signaling domain"/>
    <property type="match status" value="1"/>
</dbReference>
<dbReference type="EMBL" id="MDLC01000045">
    <property type="protein sequence ID" value="ODS22952.1"/>
    <property type="molecule type" value="Genomic_DNA"/>
</dbReference>
<protein>
    <recommendedName>
        <fullName evidence="5">Methyl-accepting transducer domain-containing protein</fullName>
    </recommendedName>
</protein>
<sequence>MFWQNSSKIKQLHDENQQLVEENQQQEGTINSQLEKIEDLKAQLEQYHQDSAPNDDNNLLISSFNGIAEVRDQLIESSTILKEKSQELCNSNISYDDVHNTLRKTHEELSFISSSAKTSHDSVTNLKGAAGEITKFAEIINTISEQTNSLALNAAIEAARAGEAGRGFAVVADEVRALAQRAGEASGEIAELVKKIDQDTQTTDENIRLTHSHCENLQGTSEQSLNNIKSVLNLSQSMHETIVKEADFSFIQTVKIDHLSIKAQVYKAFNEGHYENSSLTDPHQCHFGSWYYDGREKDKYANSSEFQQIEKPHQDFHKYAGKILESAARGDQNEARNYFVKMEQASKEVLQILERLSDKMGASH</sequence>
<dbReference type="InterPro" id="IPR004089">
    <property type="entry name" value="MCPsignal_dom"/>
</dbReference>
<dbReference type="GO" id="GO:0006935">
    <property type="term" value="P:chemotaxis"/>
    <property type="evidence" value="ECO:0007669"/>
    <property type="project" value="UniProtKB-ARBA"/>
</dbReference>
<proteinExistence type="predicted"/>
<dbReference type="GO" id="GO:0007165">
    <property type="term" value="P:signal transduction"/>
    <property type="evidence" value="ECO:0007669"/>
    <property type="project" value="UniProtKB-KW"/>
</dbReference>
<dbReference type="Proteomes" id="UP000242502">
    <property type="component" value="Unassembled WGS sequence"/>
</dbReference>
<evidence type="ECO:0000313" key="6">
    <source>
        <dbReference type="EMBL" id="ODS22952.1"/>
    </source>
</evidence>
<dbReference type="InterPro" id="IPR025991">
    <property type="entry name" value="Chemoreceptor_zinc-bind_dom"/>
</dbReference>
<dbReference type="SMART" id="SM00283">
    <property type="entry name" value="MA"/>
    <property type="match status" value="1"/>
</dbReference>
<evidence type="ECO:0000256" key="2">
    <source>
        <dbReference type="ARBA" id="ARBA00023224"/>
    </source>
</evidence>
<dbReference type="Pfam" id="PF13682">
    <property type="entry name" value="CZB"/>
    <property type="match status" value="1"/>
</dbReference>
<gene>
    <name evidence="6" type="ORF">AB835_11400</name>
</gene>
<dbReference type="PROSITE" id="PS50111">
    <property type="entry name" value="CHEMOTAXIS_TRANSDUC_2"/>
    <property type="match status" value="1"/>
</dbReference>
<evidence type="ECO:0000313" key="7">
    <source>
        <dbReference type="Proteomes" id="UP000242502"/>
    </source>
</evidence>
<dbReference type="Gene3D" id="6.10.250.3200">
    <property type="match status" value="1"/>
</dbReference>
<dbReference type="AlphaFoldDB" id="A0A1D2QN04"/>
<comment type="caution">
    <text evidence="6">The sequence shown here is derived from an EMBL/GenBank/DDBJ whole genome shotgun (WGS) entry which is preliminary data.</text>
</comment>
<evidence type="ECO:0000256" key="4">
    <source>
        <dbReference type="SAM" id="Coils"/>
    </source>
</evidence>
<dbReference type="PANTHER" id="PTHR32089">
    <property type="entry name" value="METHYL-ACCEPTING CHEMOTAXIS PROTEIN MCPB"/>
    <property type="match status" value="1"/>
</dbReference>
<comment type="subcellular location">
    <subcellularLocation>
        <location evidence="1">Membrane</location>
    </subcellularLocation>
</comment>
<evidence type="ECO:0000256" key="1">
    <source>
        <dbReference type="ARBA" id="ARBA00004370"/>
    </source>
</evidence>
<evidence type="ECO:0000256" key="3">
    <source>
        <dbReference type="PROSITE-ProRule" id="PRU00284"/>
    </source>
</evidence>
<evidence type="ECO:0000259" key="5">
    <source>
        <dbReference type="PROSITE" id="PS50111"/>
    </source>
</evidence>
<feature type="domain" description="Methyl-accepting transducer" evidence="5">
    <location>
        <begin position="100"/>
        <end position="247"/>
    </location>
</feature>
<keyword evidence="2 3" id="KW-0807">Transducer</keyword>
<dbReference type="Gene3D" id="1.20.120.30">
    <property type="entry name" value="Aspartate receptor, ligand-binding domain"/>
    <property type="match status" value="1"/>
</dbReference>
<dbReference type="PANTHER" id="PTHR32089:SF70">
    <property type="entry name" value="ENERGY TAXIS MODULATING METHYL ACCEPTING SENSORY TRANSDUCER"/>
    <property type="match status" value="1"/>
</dbReference>
<name>A0A1D2QN04_9GAMM</name>